<feature type="transmembrane region" description="Helical" evidence="1">
    <location>
        <begin position="45"/>
        <end position="68"/>
    </location>
</feature>
<evidence type="ECO:0000313" key="2">
    <source>
        <dbReference type="EMBL" id="GAA4329972.1"/>
    </source>
</evidence>
<evidence type="ECO:0000256" key="1">
    <source>
        <dbReference type="SAM" id="Phobius"/>
    </source>
</evidence>
<evidence type="ECO:0000313" key="3">
    <source>
        <dbReference type="Proteomes" id="UP001500582"/>
    </source>
</evidence>
<keyword evidence="1" id="KW-0472">Membrane</keyword>
<feature type="transmembrane region" description="Helical" evidence="1">
    <location>
        <begin position="16"/>
        <end position="33"/>
    </location>
</feature>
<dbReference type="Proteomes" id="UP001500582">
    <property type="component" value="Unassembled WGS sequence"/>
</dbReference>
<keyword evidence="1" id="KW-1133">Transmembrane helix</keyword>
<protein>
    <recommendedName>
        <fullName evidence="4">VanZ like protein</fullName>
    </recommendedName>
</protein>
<accession>A0ABP8GU72</accession>
<dbReference type="NCBIfam" id="NF037970">
    <property type="entry name" value="vanZ_1"/>
    <property type="match status" value="1"/>
</dbReference>
<keyword evidence="1" id="KW-0812">Transmembrane</keyword>
<name>A0ABP8GU72_9SPHI</name>
<gene>
    <name evidence="2" type="ORF">GCM10023149_34950</name>
</gene>
<reference evidence="3" key="1">
    <citation type="journal article" date="2019" name="Int. J. Syst. Evol. Microbiol.">
        <title>The Global Catalogue of Microorganisms (GCM) 10K type strain sequencing project: providing services to taxonomists for standard genome sequencing and annotation.</title>
        <authorList>
            <consortium name="The Broad Institute Genomics Platform"/>
            <consortium name="The Broad Institute Genome Sequencing Center for Infectious Disease"/>
            <person name="Wu L."/>
            <person name="Ma J."/>
        </authorList>
    </citation>
    <scope>NUCLEOTIDE SEQUENCE [LARGE SCALE GENOMIC DNA]</scope>
    <source>
        <strain evidence="3">JCM 17705</strain>
    </source>
</reference>
<evidence type="ECO:0008006" key="4">
    <source>
        <dbReference type="Google" id="ProtNLM"/>
    </source>
</evidence>
<dbReference type="EMBL" id="BAABFT010000009">
    <property type="protein sequence ID" value="GAA4329972.1"/>
    <property type="molecule type" value="Genomic_DNA"/>
</dbReference>
<sequence length="106" mass="11750">MGQATESKKFFPGFDKLVHCGLFFVFAVFCFNGKMRQQNATVLSYTTGIAITLAIIIFGGVIELLQLYVFTWRSADWNDLFADGVGTCMGAFSILITLGTVKYVKK</sequence>
<keyword evidence="3" id="KW-1185">Reference proteome</keyword>
<proteinExistence type="predicted"/>
<organism evidence="2 3">
    <name type="scientific">Mucilaginibacter gynuensis</name>
    <dbReference type="NCBI Taxonomy" id="1302236"/>
    <lineage>
        <taxon>Bacteria</taxon>
        <taxon>Pseudomonadati</taxon>
        <taxon>Bacteroidota</taxon>
        <taxon>Sphingobacteriia</taxon>
        <taxon>Sphingobacteriales</taxon>
        <taxon>Sphingobacteriaceae</taxon>
        <taxon>Mucilaginibacter</taxon>
    </lineage>
</organism>
<feature type="transmembrane region" description="Helical" evidence="1">
    <location>
        <begin position="80"/>
        <end position="101"/>
    </location>
</feature>
<comment type="caution">
    <text evidence="2">The sequence shown here is derived from an EMBL/GenBank/DDBJ whole genome shotgun (WGS) entry which is preliminary data.</text>
</comment>